<dbReference type="Proteomes" id="UP000694888">
    <property type="component" value="Unplaced"/>
</dbReference>
<accession>A0ABM1A4H2</accession>
<evidence type="ECO:0000259" key="1">
    <source>
        <dbReference type="PROSITE" id="PS50878"/>
    </source>
</evidence>
<dbReference type="RefSeq" id="XP_012940675.1">
    <property type="nucleotide sequence ID" value="XM_013085221.1"/>
</dbReference>
<dbReference type="Pfam" id="PF00078">
    <property type="entry name" value="RVT_1"/>
    <property type="match status" value="1"/>
</dbReference>
<dbReference type="InterPro" id="IPR000477">
    <property type="entry name" value="RT_dom"/>
</dbReference>
<dbReference type="PROSITE" id="PS50878">
    <property type="entry name" value="RT_POL"/>
    <property type="match status" value="1"/>
</dbReference>
<name>A0ABM1A4H2_APLCA</name>
<keyword evidence="2" id="KW-1185">Reference proteome</keyword>
<gene>
    <name evidence="3" type="primary">LOC106012380</name>
</gene>
<dbReference type="GeneID" id="106012380"/>
<proteinExistence type="predicted"/>
<evidence type="ECO:0000313" key="2">
    <source>
        <dbReference type="Proteomes" id="UP000694888"/>
    </source>
</evidence>
<feature type="domain" description="Reverse transcriptase" evidence="1">
    <location>
        <begin position="1"/>
        <end position="121"/>
    </location>
</feature>
<sequence length="121" mass="13637">MPPSLHQMFMMGLKEARRLIAALDLEDAYNRVEYDVLLRTMINLKISSQIVIWVGEALLKRRVAMRLGNWTSDTRSISPGLPKGSSLSPVLFNIYTVGITSGQLEGPRRVLSFADDVLVYR</sequence>
<reference evidence="3" key="1">
    <citation type="submission" date="2025-08" db="UniProtKB">
        <authorList>
            <consortium name="RefSeq"/>
        </authorList>
    </citation>
    <scope>IDENTIFICATION</scope>
</reference>
<evidence type="ECO:0000313" key="3">
    <source>
        <dbReference type="RefSeq" id="XP_012940675.1"/>
    </source>
</evidence>
<organism evidence="2 3">
    <name type="scientific">Aplysia californica</name>
    <name type="common">California sea hare</name>
    <dbReference type="NCBI Taxonomy" id="6500"/>
    <lineage>
        <taxon>Eukaryota</taxon>
        <taxon>Metazoa</taxon>
        <taxon>Spiralia</taxon>
        <taxon>Lophotrochozoa</taxon>
        <taxon>Mollusca</taxon>
        <taxon>Gastropoda</taxon>
        <taxon>Heterobranchia</taxon>
        <taxon>Euthyneura</taxon>
        <taxon>Tectipleura</taxon>
        <taxon>Aplysiida</taxon>
        <taxon>Aplysioidea</taxon>
        <taxon>Aplysiidae</taxon>
        <taxon>Aplysia</taxon>
    </lineage>
</organism>
<protein>
    <submittedName>
        <fullName evidence="3">Uncharacterized protein LOC106012380</fullName>
    </submittedName>
</protein>